<proteinExistence type="predicted"/>
<protein>
    <submittedName>
        <fullName evidence="1">Uncharacterized protein</fullName>
    </submittedName>
</protein>
<evidence type="ECO:0000313" key="1">
    <source>
        <dbReference type="EMBL" id="MBX33763.1"/>
    </source>
</evidence>
<reference evidence="1" key="1">
    <citation type="submission" date="2018-02" db="EMBL/GenBank/DDBJ databases">
        <title>Rhizophora mucronata_Transcriptome.</title>
        <authorList>
            <person name="Meera S.P."/>
            <person name="Sreeshan A."/>
            <person name="Augustine A."/>
        </authorList>
    </citation>
    <scope>NUCLEOTIDE SEQUENCE</scope>
    <source>
        <tissue evidence="1">Leaf</tissue>
    </source>
</reference>
<name>A0A2P2MU63_RHIMU</name>
<dbReference type="EMBL" id="GGEC01053279">
    <property type="protein sequence ID" value="MBX33763.1"/>
    <property type="molecule type" value="Transcribed_RNA"/>
</dbReference>
<accession>A0A2P2MU63</accession>
<organism evidence="1">
    <name type="scientific">Rhizophora mucronata</name>
    <name type="common">Asiatic mangrove</name>
    <dbReference type="NCBI Taxonomy" id="61149"/>
    <lineage>
        <taxon>Eukaryota</taxon>
        <taxon>Viridiplantae</taxon>
        <taxon>Streptophyta</taxon>
        <taxon>Embryophyta</taxon>
        <taxon>Tracheophyta</taxon>
        <taxon>Spermatophyta</taxon>
        <taxon>Magnoliopsida</taxon>
        <taxon>eudicotyledons</taxon>
        <taxon>Gunneridae</taxon>
        <taxon>Pentapetalae</taxon>
        <taxon>rosids</taxon>
        <taxon>fabids</taxon>
        <taxon>Malpighiales</taxon>
        <taxon>Rhizophoraceae</taxon>
        <taxon>Rhizophora</taxon>
    </lineage>
</organism>
<sequence length="43" mass="4784">MIFTMGIFNKVKHKACGAPPQCGIVKIYILECAYNIGISPREK</sequence>
<dbReference type="AlphaFoldDB" id="A0A2P2MU63"/>